<evidence type="ECO:0000256" key="2">
    <source>
        <dbReference type="ARBA" id="ARBA00022692"/>
    </source>
</evidence>
<dbReference type="GO" id="GO:0000786">
    <property type="term" value="C:nucleosome"/>
    <property type="evidence" value="ECO:0007669"/>
    <property type="project" value="InterPro"/>
</dbReference>
<dbReference type="GO" id="GO:0006334">
    <property type="term" value="P:nucleosome assembly"/>
    <property type="evidence" value="ECO:0007669"/>
    <property type="project" value="InterPro"/>
</dbReference>
<dbReference type="InterPro" id="IPR017981">
    <property type="entry name" value="GPCR_2-like_7TM"/>
</dbReference>
<dbReference type="Gene3D" id="1.20.1070.10">
    <property type="entry name" value="Rhodopsin 7-helix transmembrane proteins"/>
    <property type="match status" value="1"/>
</dbReference>
<dbReference type="GO" id="GO:0007166">
    <property type="term" value="P:cell surface receptor signaling pathway"/>
    <property type="evidence" value="ECO:0007669"/>
    <property type="project" value="InterPro"/>
</dbReference>
<evidence type="ECO:0000313" key="13">
    <source>
        <dbReference type="EMBL" id="GFO49760.1"/>
    </source>
</evidence>
<dbReference type="SUPFAM" id="SSF81321">
    <property type="entry name" value="Family A G protein-coupled receptor-like"/>
    <property type="match status" value="1"/>
</dbReference>
<feature type="transmembrane region" description="Helical" evidence="10">
    <location>
        <begin position="334"/>
        <end position="356"/>
    </location>
</feature>
<evidence type="ECO:0000256" key="4">
    <source>
        <dbReference type="ARBA" id="ARBA00023040"/>
    </source>
</evidence>
<keyword evidence="7" id="KW-0325">Glycoprotein</keyword>
<dbReference type="GO" id="GO:0005886">
    <property type="term" value="C:plasma membrane"/>
    <property type="evidence" value="ECO:0007669"/>
    <property type="project" value="TreeGrafter"/>
</dbReference>
<keyword evidence="5 10" id="KW-0472">Membrane</keyword>
<evidence type="ECO:0000313" key="14">
    <source>
        <dbReference type="Proteomes" id="UP000735302"/>
    </source>
</evidence>
<feature type="transmembrane region" description="Helical" evidence="10">
    <location>
        <begin position="376"/>
        <end position="395"/>
    </location>
</feature>
<dbReference type="Pfam" id="PF00538">
    <property type="entry name" value="Linker_histone"/>
    <property type="match status" value="1"/>
</dbReference>
<evidence type="ECO:0000256" key="1">
    <source>
        <dbReference type="ARBA" id="ARBA00004141"/>
    </source>
</evidence>
<feature type="transmembrane region" description="Helical" evidence="10">
    <location>
        <begin position="176"/>
        <end position="200"/>
    </location>
</feature>
<name>A0AAV4E0I8_9GAST</name>
<dbReference type="InterPro" id="IPR050332">
    <property type="entry name" value="GPCR_2"/>
</dbReference>
<keyword evidence="4" id="KW-0297">G-protein coupled receptor</keyword>
<keyword evidence="14" id="KW-1185">Reference proteome</keyword>
<comment type="caution">
    <text evidence="13">The sequence shown here is derived from an EMBL/GenBank/DDBJ whole genome shotgun (WGS) entry which is preliminary data.</text>
</comment>
<evidence type="ECO:0000256" key="5">
    <source>
        <dbReference type="ARBA" id="ARBA00023136"/>
    </source>
</evidence>
<feature type="transmembrane region" description="Helical" evidence="10">
    <location>
        <begin position="407"/>
        <end position="427"/>
    </location>
</feature>
<dbReference type="CDD" id="cd15041">
    <property type="entry name" value="7tmB1_hormone_R"/>
    <property type="match status" value="1"/>
</dbReference>
<dbReference type="SUPFAM" id="SSF46785">
    <property type="entry name" value="Winged helix' DNA-binding domain"/>
    <property type="match status" value="1"/>
</dbReference>
<comment type="subcellular location">
    <subcellularLocation>
        <location evidence="1">Membrane</location>
        <topology evidence="1">Multi-pass membrane protein</topology>
    </subcellularLocation>
</comment>
<feature type="domain" description="H15" evidence="12">
    <location>
        <begin position="15"/>
        <end position="88"/>
    </location>
</feature>
<gene>
    <name evidence="13" type="ORF">PoB_007626500</name>
</gene>
<keyword evidence="2 10" id="KW-0812">Transmembrane</keyword>
<dbReference type="InterPro" id="IPR036388">
    <property type="entry name" value="WH-like_DNA-bd_sf"/>
</dbReference>
<dbReference type="GO" id="GO:0003677">
    <property type="term" value="F:DNA binding"/>
    <property type="evidence" value="ECO:0007669"/>
    <property type="project" value="InterPro"/>
</dbReference>
<keyword evidence="3 10" id="KW-1133">Transmembrane helix</keyword>
<dbReference type="EMBL" id="BLXT01008499">
    <property type="protein sequence ID" value="GFO49760.1"/>
    <property type="molecule type" value="Genomic_DNA"/>
</dbReference>
<dbReference type="Proteomes" id="UP000735302">
    <property type="component" value="Unassembled WGS sequence"/>
</dbReference>
<evidence type="ECO:0000256" key="6">
    <source>
        <dbReference type="ARBA" id="ARBA00023170"/>
    </source>
</evidence>
<feature type="domain" description="G-protein coupled receptors family 2 profile 2" evidence="11">
    <location>
        <begin position="176"/>
        <end position="428"/>
    </location>
</feature>
<evidence type="ECO:0000256" key="8">
    <source>
        <dbReference type="ARBA" id="ARBA00023224"/>
    </source>
</evidence>
<feature type="region of interest" description="Disordered" evidence="9">
    <location>
        <begin position="81"/>
        <end position="141"/>
    </location>
</feature>
<keyword evidence="6 13" id="KW-0675">Receptor</keyword>
<dbReference type="GO" id="GO:0008528">
    <property type="term" value="F:G protein-coupled peptide receptor activity"/>
    <property type="evidence" value="ECO:0007669"/>
    <property type="project" value="TreeGrafter"/>
</dbReference>
<dbReference type="InterPro" id="IPR036445">
    <property type="entry name" value="GPCR_2_extracell_dom_sf"/>
</dbReference>
<evidence type="ECO:0000259" key="12">
    <source>
        <dbReference type="PROSITE" id="PS51504"/>
    </source>
</evidence>
<feature type="compositionally biased region" description="Basic residues" evidence="9">
    <location>
        <begin position="90"/>
        <end position="115"/>
    </location>
</feature>
<dbReference type="GO" id="GO:0007188">
    <property type="term" value="P:adenylate cyclase-modulating G protein-coupled receptor signaling pathway"/>
    <property type="evidence" value="ECO:0007669"/>
    <property type="project" value="TreeGrafter"/>
</dbReference>
<dbReference type="InterPro" id="IPR017983">
    <property type="entry name" value="GPCR_2_secretin-like_CS"/>
</dbReference>
<feature type="transmembrane region" description="Helical" evidence="10">
    <location>
        <begin position="296"/>
        <end position="314"/>
    </location>
</feature>
<dbReference type="Pfam" id="PF00002">
    <property type="entry name" value="7tm_2"/>
    <property type="match status" value="1"/>
</dbReference>
<dbReference type="PROSITE" id="PS51504">
    <property type="entry name" value="H15"/>
    <property type="match status" value="1"/>
</dbReference>
<evidence type="ECO:0000256" key="3">
    <source>
        <dbReference type="ARBA" id="ARBA00022989"/>
    </source>
</evidence>
<dbReference type="Gene3D" id="4.10.1240.10">
    <property type="entry name" value="GPCR, family 2, extracellular hormone receptor domain"/>
    <property type="match status" value="1"/>
</dbReference>
<sequence length="517" mass="59811">MASESETSQDREAEVRKATNHLDQVVAAIKAIGAKRGSTRDEIVHYLVSRDLMHPKIAKALVAKALYKGIEQGIVKRPRGSHNYLVKNVSMKKKRSRGHRTHDRHSRHSRRRHRHADSDTKAGTSRPNRHTRRSEKRHQWGSKFCTPNGTWYTDDIKGQEWSDYTSCIPLQKYRQLFYVAVICHALSVVLTVPALGILLAFRQLRRQHRIQIHVNLLFSLLMTSVVWIVWEDLVYRDRLENTDENAFMHQDAVGCKILYSLTRYTLSTSYFWAFLEGAHLFRLIANAFVVPKNIRAYFVFGWIGPLIFVSIYIGHRIYYGHGGCWIRMFESYEWWIYTPNLIILLCNVVFLVWIVVSLTIQIQVHPNEPSSYRRALKAIVVLTPLFGLQMLVFIYGPEGAGYSLYEFAAVVVKCSQGAVVALILCYMNKEVRTQIRLRLKTVKQNSWWTERLPRTMQTRASRRQSQGFNNKKSDQTVMDLTLRQDGGNVRSTCLYDMVSIDAPPPNYDLVHASDSDF</sequence>
<dbReference type="PANTHER" id="PTHR45620">
    <property type="entry name" value="PDF RECEPTOR-LIKE PROTEIN-RELATED"/>
    <property type="match status" value="1"/>
</dbReference>
<dbReference type="PRINTS" id="PR00249">
    <property type="entry name" value="GPCRSECRETIN"/>
</dbReference>
<dbReference type="AlphaFoldDB" id="A0AAV4E0I8"/>
<organism evidence="13 14">
    <name type="scientific">Plakobranchus ocellatus</name>
    <dbReference type="NCBI Taxonomy" id="259542"/>
    <lineage>
        <taxon>Eukaryota</taxon>
        <taxon>Metazoa</taxon>
        <taxon>Spiralia</taxon>
        <taxon>Lophotrochozoa</taxon>
        <taxon>Mollusca</taxon>
        <taxon>Gastropoda</taxon>
        <taxon>Heterobranchia</taxon>
        <taxon>Euthyneura</taxon>
        <taxon>Panpulmonata</taxon>
        <taxon>Sacoglossa</taxon>
        <taxon>Placobranchoidea</taxon>
        <taxon>Plakobranchidae</taxon>
        <taxon>Plakobranchus</taxon>
    </lineage>
</organism>
<evidence type="ECO:0000259" key="11">
    <source>
        <dbReference type="PROSITE" id="PS50261"/>
    </source>
</evidence>
<evidence type="ECO:0000256" key="10">
    <source>
        <dbReference type="SAM" id="Phobius"/>
    </source>
</evidence>
<dbReference type="PANTHER" id="PTHR45620:SF42">
    <property type="entry name" value="G-PROTEIN COUPLED RECEPTOR SEB-2"/>
    <property type="match status" value="1"/>
</dbReference>
<feature type="compositionally biased region" description="Basic residues" evidence="9">
    <location>
        <begin position="127"/>
        <end position="140"/>
    </location>
</feature>
<keyword evidence="8" id="KW-0807">Transducer</keyword>
<reference evidence="13 14" key="1">
    <citation type="journal article" date="2021" name="Elife">
        <title>Chloroplast acquisition without the gene transfer in kleptoplastic sea slugs, Plakobranchus ocellatus.</title>
        <authorList>
            <person name="Maeda T."/>
            <person name="Takahashi S."/>
            <person name="Yoshida T."/>
            <person name="Shimamura S."/>
            <person name="Takaki Y."/>
            <person name="Nagai Y."/>
            <person name="Toyoda A."/>
            <person name="Suzuki Y."/>
            <person name="Arimoto A."/>
            <person name="Ishii H."/>
            <person name="Satoh N."/>
            <person name="Nishiyama T."/>
            <person name="Hasebe M."/>
            <person name="Maruyama T."/>
            <person name="Minagawa J."/>
            <person name="Obokata J."/>
            <person name="Shigenobu S."/>
        </authorList>
    </citation>
    <scope>NUCLEOTIDE SEQUENCE [LARGE SCALE GENOMIC DNA]</scope>
</reference>
<dbReference type="InterPro" id="IPR000832">
    <property type="entry name" value="GPCR_2_secretin-like"/>
</dbReference>
<dbReference type="InterPro" id="IPR005818">
    <property type="entry name" value="Histone_H1/H5_H15"/>
</dbReference>
<evidence type="ECO:0000256" key="9">
    <source>
        <dbReference type="SAM" id="MobiDB-lite"/>
    </source>
</evidence>
<feature type="transmembrane region" description="Helical" evidence="10">
    <location>
        <begin position="212"/>
        <end position="230"/>
    </location>
</feature>
<protein>
    <submittedName>
        <fullName evidence="13">Calcitonin gene-related peptide type 1 receptor-like</fullName>
    </submittedName>
</protein>
<dbReference type="PROSITE" id="PS00650">
    <property type="entry name" value="G_PROTEIN_RECEP_F2_2"/>
    <property type="match status" value="1"/>
</dbReference>
<proteinExistence type="predicted"/>
<evidence type="ECO:0000256" key="7">
    <source>
        <dbReference type="ARBA" id="ARBA00023180"/>
    </source>
</evidence>
<feature type="transmembrane region" description="Helical" evidence="10">
    <location>
        <begin position="270"/>
        <end position="289"/>
    </location>
</feature>
<dbReference type="InterPro" id="IPR036390">
    <property type="entry name" value="WH_DNA-bd_sf"/>
</dbReference>
<accession>A0AAV4E0I8</accession>
<dbReference type="Gene3D" id="1.10.10.10">
    <property type="entry name" value="Winged helix-like DNA-binding domain superfamily/Winged helix DNA-binding domain"/>
    <property type="match status" value="1"/>
</dbReference>
<dbReference type="PROSITE" id="PS50261">
    <property type="entry name" value="G_PROTEIN_RECEP_F2_4"/>
    <property type="match status" value="1"/>
</dbReference>